<reference evidence="3 4" key="1">
    <citation type="submission" date="2016-08" db="EMBL/GenBank/DDBJ databases">
        <title>New Insights into Marine Group III Euryarchaeota, from dark to light.</title>
        <authorList>
            <person name="Haro-Moreno J.M."/>
            <person name="Rodriguez-Valera F."/>
            <person name="Lopez-Garcia P."/>
            <person name="Moreira D."/>
            <person name="Martin-Cuadrado A.B."/>
        </authorList>
    </citation>
    <scope>NUCLEOTIDE SEQUENCE [LARGE SCALE GENOMIC DNA]</scope>
    <source>
        <strain evidence="3">CG-Bathy1</strain>
    </source>
</reference>
<dbReference type="Proteomes" id="UP000183815">
    <property type="component" value="Unassembled WGS sequence"/>
</dbReference>
<keyword evidence="1" id="KW-0378">Hydrolase</keyword>
<dbReference type="AlphaFoldDB" id="A0A1J5T2Y0"/>
<dbReference type="InterPro" id="IPR033704">
    <property type="entry name" value="dUTPase_trimeric"/>
</dbReference>
<sequence>MAVLSDKNILTALDSGILKIDPFNQDNLTPNGYDLTISEIALPNTSAITTGSLSIQPNTRFAVSTLENIVCASNITAQLWLRTSWARKGVMATFGKVDAGFDGTLTIASFNADTEEIIISIGETYAQIVFETLSEKAEKVYGERSGNYQNQSGITWSKDK</sequence>
<dbReference type="NCBIfam" id="TIGR02274">
    <property type="entry name" value="dCTP_deam"/>
    <property type="match status" value="1"/>
</dbReference>
<organism evidence="3 4">
    <name type="scientific">Marine Group III euryarchaeote CG-Bathy1</name>
    <dbReference type="NCBI Taxonomy" id="1889001"/>
    <lineage>
        <taxon>Archaea</taxon>
        <taxon>Methanobacteriati</taxon>
        <taxon>Thermoplasmatota</taxon>
        <taxon>Thermoplasmata</taxon>
        <taxon>Candidatus Thermoprofundales</taxon>
    </lineage>
</organism>
<dbReference type="PANTHER" id="PTHR42680:SF3">
    <property type="entry name" value="DCTP DEAMINASE"/>
    <property type="match status" value="1"/>
</dbReference>
<dbReference type="PANTHER" id="PTHR42680">
    <property type="entry name" value="DCTP DEAMINASE"/>
    <property type="match status" value="1"/>
</dbReference>
<keyword evidence="2" id="KW-0546">Nucleotide metabolism</keyword>
<dbReference type="Gene3D" id="2.70.40.10">
    <property type="match status" value="1"/>
</dbReference>
<name>A0A1J5T2Y0_9ARCH</name>
<dbReference type="GO" id="GO:0006229">
    <property type="term" value="P:dUTP biosynthetic process"/>
    <property type="evidence" value="ECO:0007669"/>
    <property type="project" value="InterPro"/>
</dbReference>
<accession>A0A1J5T2Y0</accession>
<evidence type="ECO:0000256" key="2">
    <source>
        <dbReference type="ARBA" id="ARBA00023080"/>
    </source>
</evidence>
<evidence type="ECO:0000313" key="3">
    <source>
        <dbReference type="EMBL" id="OIR15159.1"/>
    </source>
</evidence>
<comment type="caution">
    <text evidence="3">The sequence shown here is derived from an EMBL/GenBank/DDBJ whole genome shotgun (WGS) entry which is preliminary data.</text>
</comment>
<gene>
    <name evidence="3" type="ORF">BEU04_02205</name>
</gene>
<dbReference type="CDD" id="cd07557">
    <property type="entry name" value="trimeric_dUTPase"/>
    <property type="match status" value="1"/>
</dbReference>
<evidence type="ECO:0000313" key="4">
    <source>
        <dbReference type="Proteomes" id="UP000183815"/>
    </source>
</evidence>
<evidence type="ECO:0000256" key="1">
    <source>
        <dbReference type="ARBA" id="ARBA00022801"/>
    </source>
</evidence>
<proteinExistence type="predicted"/>
<dbReference type="GO" id="GO:0008829">
    <property type="term" value="F:dCTP deaminase activity"/>
    <property type="evidence" value="ECO:0007669"/>
    <property type="project" value="InterPro"/>
</dbReference>
<dbReference type="InterPro" id="IPR011962">
    <property type="entry name" value="dCTP_deaminase"/>
</dbReference>
<dbReference type="SUPFAM" id="SSF51283">
    <property type="entry name" value="dUTPase-like"/>
    <property type="match status" value="1"/>
</dbReference>
<dbReference type="EMBL" id="MIYU01000017">
    <property type="protein sequence ID" value="OIR15159.1"/>
    <property type="molecule type" value="Genomic_DNA"/>
</dbReference>
<dbReference type="InterPro" id="IPR036157">
    <property type="entry name" value="dUTPase-like_sf"/>
</dbReference>
<protein>
    <submittedName>
        <fullName evidence="3">dCTP deaminase</fullName>
    </submittedName>
</protein>
<dbReference type="Pfam" id="PF22769">
    <property type="entry name" value="DCD"/>
    <property type="match status" value="1"/>
</dbReference>